<dbReference type="RefSeq" id="WP_341568317.1">
    <property type="nucleotide sequence ID" value="NZ_JBAKAR010000409.1"/>
</dbReference>
<keyword evidence="2" id="KW-1185">Reference proteome</keyword>
<dbReference type="GO" id="GO:0004557">
    <property type="term" value="F:alpha-galactosidase activity"/>
    <property type="evidence" value="ECO:0007669"/>
    <property type="project" value="UniProtKB-EC"/>
</dbReference>
<dbReference type="Pfam" id="PF02065">
    <property type="entry name" value="Melibiase"/>
    <property type="match status" value="1"/>
</dbReference>
<sequence length="50" mass="5824">MLKRTHRYLASDCNDALERQPIQRGMSYFFPPEFMGAHIGPGECHSTNRR</sequence>
<protein>
    <submittedName>
        <fullName evidence="1">Alpha-galactosidase</fullName>
        <ecNumber evidence="1">3.2.1.22</ecNumber>
    </submittedName>
</protein>
<dbReference type="Gene3D" id="3.20.20.70">
    <property type="entry name" value="Aldolase class I"/>
    <property type="match status" value="1"/>
</dbReference>
<dbReference type="EMBL" id="JBAKAR010000409">
    <property type="protein sequence ID" value="MEL0615171.1"/>
    <property type="molecule type" value="Genomic_DNA"/>
</dbReference>
<dbReference type="Proteomes" id="UP001379949">
    <property type="component" value="Unassembled WGS sequence"/>
</dbReference>
<comment type="caution">
    <text evidence="1">The sequence shown here is derived from an EMBL/GenBank/DDBJ whole genome shotgun (WGS) entry which is preliminary data.</text>
</comment>
<reference evidence="1 2" key="1">
    <citation type="submission" date="2024-02" db="EMBL/GenBank/DDBJ databases">
        <title>Bacteria isolated from the canopy kelp, Nereocystis luetkeana.</title>
        <authorList>
            <person name="Pfister C.A."/>
            <person name="Younker I.T."/>
            <person name="Light S.H."/>
        </authorList>
    </citation>
    <scope>NUCLEOTIDE SEQUENCE [LARGE SCALE GENOMIC DNA]</scope>
    <source>
        <strain evidence="1 2">TI.4.07</strain>
    </source>
</reference>
<evidence type="ECO:0000313" key="1">
    <source>
        <dbReference type="EMBL" id="MEL0615171.1"/>
    </source>
</evidence>
<dbReference type="InterPro" id="IPR017853">
    <property type="entry name" value="GH"/>
</dbReference>
<dbReference type="EC" id="3.2.1.22" evidence="1"/>
<proteinExistence type="predicted"/>
<gene>
    <name evidence="1" type="ORF">V6242_18760</name>
</gene>
<dbReference type="InterPro" id="IPR013785">
    <property type="entry name" value="Aldolase_TIM"/>
</dbReference>
<keyword evidence="1" id="KW-0326">Glycosidase</keyword>
<organism evidence="1 2">
    <name type="scientific">Marinomonas arenicola</name>
    <dbReference type="NCBI Taxonomy" id="569601"/>
    <lineage>
        <taxon>Bacteria</taxon>
        <taxon>Pseudomonadati</taxon>
        <taxon>Pseudomonadota</taxon>
        <taxon>Gammaproteobacteria</taxon>
        <taxon>Oceanospirillales</taxon>
        <taxon>Oceanospirillaceae</taxon>
        <taxon>Marinomonas</taxon>
    </lineage>
</organism>
<evidence type="ECO:0000313" key="2">
    <source>
        <dbReference type="Proteomes" id="UP001379949"/>
    </source>
</evidence>
<dbReference type="SUPFAM" id="SSF51445">
    <property type="entry name" value="(Trans)glycosidases"/>
    <property type="match status" value="1"/>
</dbReference>
<accession>A0ABU9G9L8</accession>
<name>A0ABU9G9L8_9GAMM</name>
<keyword evidence="1" id="KW-0378">Hydrolase</keyword>
<feature type="non-terminal residue" evidence="1">
    <location>
        <position position="50"/>
    </location>
</feature>